<sequence length="394" mass="44927">MKLLSTMLLGLICLAVVAQDQTEGYQFETIYDLEATCVKDQHRSGTCWSFSALGFFESEMIRIGKEPANLSEMFVVRHCYADKAEKYVRLHGSLNFGPGGAFHDAVYVMKNYGMVPEEAYAGLEYGEESHVHGEMDAVLKNYVDAVISNKNKKLSTAWKKGFDGTLDAYLGELPQSFEVDGKSYTPQTYMKERVGLDMNDYIQVSSYTHHPTYETFIIEVPDNWLWGEVYNVTLDDLMTIFEHSLENGYTIGWAADVSEKGFSHTNGVAIVPESDAKEMSGSERSRWESMSRADRNKMLYSFDKPVKEKVITAEMRQEAYDNYQTTDDHGMQITGMVKDQNGNKYFKVKNSWNTNNKYDGYFYASEAFVKYKTMSIMINKNALTKDLKKKLGIK</sequence>
<feature type="active site" evidence="5">
    <location>
        <position position="350"/>
    </location>
</feature>
<evidence type="ECO:0000256" key="4">
    <source>
        <dbReference type="PIRNR" id="PIRNR005700"/>
    </source>
</evidence>
<comment type="similarity">
    <text evidence="4">Belongs to the peptidase C1 family.</text>
</comment>
<dbReference type="PROSITE" id="PS00139">
    <property type="entry name" value="THIOL_PROTEASE_CYS"/>
    <property type="match status" value="1"/>
</dbReference>
<dbReference type="GO" id="GO:0009636">
    <property type="term" value="P:response to toxic substance"/>
    <property type="evidence" value="ECO:0007669"/>
    <property type="project" value="TreeGrafter"/>
</dbReference>
<reference evidence="8" key="1">
    <citation type="journal article" date="2018" name="Int. J. Syst. Evol. Microbiol.">
        <title>Carboxylicivirga sediminis sp. nov., isolated from coastal sediment.</title>
        <authorList>
            <person name="Wang F.Q."/>
            <person name="Ren L.H."/>
            <person name="Zou R.J."/>
            <person name="Sun Y.Z."/>
            <person name="Liu X.J."/>
            <person name="Jiang F."/>
            <person name="Liu L.J."/>
        </authorList>
    </citation>
    <scope>NUCLEOTIDE SEQUENCE</scope>
    <source>
        <strain evidence="8">JR1</strain>
    </source>
</reference>
<keyword evidence="6" id="KW-0732">Signal</keyword>
<evidence type="ECO:0000256" key="5">
    <source>
        <dbReference type="PIRSR" id="PIRSR005700-1"/>
    </source>
</evidence>
<evidence type="ECO:0000256" key="1">
    <source>
        <dbReference type="ARBA" id="ARBA00022670"/>
    </source>
</evidence>
<evidence type="ECO:0000256" key="3">
    <source>
        <dbReference type="ARBA" id="ARBA00022807"/>
    </source>
</evidence>
<dbReference type="AlphaFoldDB" id="A0A941IXY5"/>
<protein>
    <recommendedName>
        <fullName evidence="4">Aminopeptidase</fullName>
    </recommendedName>
</protein>
<dbReference type="GO" id="GO:0070005">
    <property type="term" value="F:cysteine-type aminopeptidase activity"/>
    <property type="evidence" value="ECO:0007669"/>
    <property type="project" value="InterPro"/>
</dbReference>
<evidence type="ECO:0000259" key="7">
    <source>
        <dbReference type="Pfam" id="PF00112"/>
    </source>
</evidence>
<keyword evidence="1 4" id="KW-0645">Protease</keyword>
<name>A0A941IXY5_9BACT</name>
<evidence type="ECO:0000313" key="9">
    <source>
        <dbReference type="Proteomes" id="UP000679220"/>
    </source>
</evidence>
<dbReference type="InterPro" id="IPR000169">
    <property type="entry name" value="Pept_cys_AS"/>
</dbReference>
<keyword evidence="3 4" id="KW-0788">Thiol protease</keyword>
<accession>A0A941IXY5</accession>
<dbReference type="PANTHER" id="PTHR10363">
    <property type="entry name" value="BLEOMYCIN HYDROLASE"/>
    <property type="match status" value="1"/>
</dbReference>
<dbReference type="SUPFAM" id="SSF54001">
    <property type="entry name" value="Cysteine proteinases"/>
    <property type="match status" value="1"/>
</dbReference>
<evidence type="ECO:0000256" key="2">
    <source>
        <dbReference type="ARBA" id="ARBA00022801"/>
    </source>
</evidence>
<feature type="signal peptide" evidence="6">
    <location>
        <begin position="1"/>
        <end position="18"/>
    </location>
</feature>
<reference evidence="8" key="2">
    <citation type="submission" date="2021-04" db="EMBL/GenBank/DDBJ databases">
        <authorList>
            <person name="Zhang T."/>
            <person name="Zhang Y."/>
            <person name="Lu D."/>
            <person name="Zuo D."/>
            <person name="Du Z."/>
        </authorList>
    </citation>
    <scope>NUCLEOTIDE SEQUENCE</scope>
    <source>
        <strain evidence="8">JR1</strain>
    </source>
</reference>
<feature type="chain" id="PRO_5036806632" description="Aminopeptidase" evidence="6">
    <location>
        <begin position="19"/>
        <end position="394"/>
    </location>
</feature>
<dbReference type="InterPro" id="IPR000668">
    <property type="entry name" value="Peptidase_C1A_C"/>
</dbReference>
<feature type="active site" evidence="5">
    <location>
        <position position="47"/>
    </location>
</feature>
<evidence type="ECO:0000313" key="8">
    <source>
        <dbReference type="EMBL" id="MBR8535242.1"/>
    </source>
</evidence>
<keyword evidence="9" id="KW-1185">Reference proteome</keyword>
<dbReference type="EMBL" id="JAGTAR010000008">
    <property type="protein sequence ID" value="MBR8535242.1"/>
    <property type="molecule type" value="Genomic_DNA"/>
</dbReference>
<keyword evidence="4 8" id="KW-0031">Aminopeptidase</keyword>
<dbReference type="Pfam" id="PF03051">
    <property type="entry name" value="Peptidase_C1_2"/>
    <property type="match status" value="1"/>
</dbReference>
<dbReference type="GO" id="GO:0006508">
    <property type="term" value="P:proteolysis"/>
    <property type="evidence" value="ECO:0007669"/>
    <property type="project" value="UniProtKB-KW"/>
</dbReference>
<feature type="active site" evidence="5">
    <location>
        <position position="329"/>
    </location>
</feature>
<dbReference type="Gene3D" id="3.90.70.10">
    <property type="entry name" value="Cysteine proteinases"/>
    <property type="match status" value="1"/>
</dbReference>
<dbReference type="RefSeq" id="WP_212189148.1">
    <property type="nucleotide sequence ID" value="NZ_JAGTAR010000008.1"/>
</dbReference>
<evidence type="ECO:0000256" key="6">
    <source>
        <dbReference type="SAM" id="SignalP"/>
    </source>
</evidence>
<dbReference type="GO" id="GO:0043418">
    <property type="term" value="P:homocysteine catabolic process"/>
    <property type="evidence" value="ECO:0007669"/>
    <property type="project" value="TreeGrafter"/>
</dbReference>
<organism evidence="8 9">
    <name type="scientific">Carboxylicivirga sediminis</name>
    <dbReference type="NCBI Taxonomy" id="2006564"/>
    <lineage>
        <taxon>Bacteria</taxon>
        <taxon>Pseudomonadati</taxon>
        <taxon>Bacteroidota</taxon>
        <taxon>Bacteroidia</taxon>
        <taxon>Marinilabiliales</taxon>
        <taxon>Marinilabiliaceae</taxon>
        <taxon>Carboxylicivirga</taxon>
    </lineage>
</organism>
<dbReference type="Pfam" id="PF00112">
    <property type="entry name" value="Peptidase_C1"/>
    <property type="match status" value="1"/>
</dbReference>
<dbReference type="PANTHER" id="PTHR10363:SF2">
    <property type="entry name" value="BLEOMYCIN HYDROLASE"/>
    <property type="match status" value="1"/>
</dbReference>
<keyword evidence="2 4" id="KW-0378">Hydrolase</keyword>
<dbReference type="Proteomes" id="UP000679220">
    <property type="component" value="Unassembled WGS sequence"/>
</dbReference>
<dbReference type="PIRSF" id="PIRSF005700">
    <property type="entry name" value="PepC"/>
    <property type="match status" value="1"/>
</dbReference>
<dbReference type="GO" id="GO:0005737">
    <property type="term" value="C:cytoplasm"/>
    <property type="evidence" value="ECO:0007669"/>
    <property type="project" value="TreeGrafter"/>
</dbReference>
<proteinExistence type="inferred from homology"/>
<dbReference type="InterPro" id="IPR038765">
    <property type="entry name" value="Papain-like_cys_pep_sf"/>
</dbReference>
<feature type="domain" description="Peptidase C1A papain C-terminal" evidence="7">
    <location>
        <begin position="36"/>
        <end position="130"/>
    </location>
</feature>
<dbReference type="InterPro" id="IPR004134">
    <property type="entry name" value="Peptidase_C1B"/>
</dbReference>
<gene>
    <name evidence="8" type="ORF">KDU71_06700</name>
</gene>
<comment type="caution">
    <text evidence="8">The sequence shown here is derived from an EMBL/GenBank/DDBJ whole genome shotgun (WGS) entry which is preliminary data.</text>
</comment>